<dbReference type="Proteomes" id="UP001221898">
    <property type="component" value="Unassembled WGS sequence"/>
</dbReference>
<dbReference type="AlphaFoldDB" id="A0AAD7S1J0"/>
<accession>A0AAD7S1J0</accession>
<evidence type="ECO:0000256" key="1">
    <source>
        <dbReference type="SAM" id="MobiDB-lite"/>
    </source>
</evidence>
<protein>
    <submittedName>
        <fullName evidence="2">Uncharacterized protein</fullName>
    </submittedName>
</protein>
<reference evidence="2" key="1">
    <citation type="journal article" date="2023" name="Science">
        <title>Genome structures resolve the early diversification of teleost fishes.</title>
        <authorList>
            <person name="Parey E."/>
            <person name="Louis A."/>
            <person name="Montfort J."/>
            <person name="Bouchez O."/>
            <person name="Roques C."/>
            <person name="Iampietro C."/>
            <person name="Lluch J."/>
            <person name="Castinel A."/>
            <person name="Donnadieu C."/>
            <person name="Desvignes T."/>
            <person name="Floi Bucao C."/>
            <person name="Jouanno E."/>
            <person name="Wen M."/>
            <person name="Mejri S."/>
            <person name="Dirks R."/>
            <person name="Jansen H."/>
            <person name="Henkel C."/>
            <person name="Chen W.J."/>
            <person name="Zahm M."/>
            <person name="Cabau C."/>
            <person name="Klopp C."/>
            <person name="Thompson A.W."/>
            <person name="Robinson-Rechavi M."/>
            <person name="Braasch I."/>
            <person name="Lecointre G."/>
            <person name="Bobe J."/>
            <person name="Postlethwait J.H."/>
            <person name="Berthelot C."/>
            <person name="Roest Crollius H."/>
            <person name="Guiguen Y."/>
        </authorList>
    </citation>
    <scope>NUCLEOTIDE SEQUENCE</scope>
    <source>
        <strain evidence="2">NC1722</strain>
    </source>
</reference>
<proteinExistence type="predicted"/>
<organism evidence="2 3">
    <name type="scientific">Aldrovandia affinis</name>
    <dbReference type="NCBI Taxonomy" id="143900"/>
    <lineage>
        <taxon>Eukaryota</taxon>
        <taxon>Metazoa</taxon>
        <taxon>Chordata</taxon>
        <taxon>Craniata</taxon>
        <taxon>Vertebrata</taxon>
        <taxon>Euteleostomi</taxon>
        <taxon>Actinopterygii</taxon>
        <taxon>Neopterygii</taxon>
        <taxon>Teleostei</taxon>
        <taxon>Notacanthiformes</taxon>
        <taxon>Halosauridae</taxon>
        <taxon>Aldrovandia</taxon>
    </lineage>
</organism>
<feature type="compositionally biased region" description="Low complexity" evidence="1">
    <location>
        <begin position="77"/>
        <end position="93"/>
    </location>
</feature>
<keyword evidence="3" id="KW-1185">Reference proteome</keyword>
<feature type="region of interest" description="Disordered" evidence="1">
    <location>
        <begin position="77"/>
        <end position="129"/>
    </location>
</feature>
<gene>
    <name evidence="2" type="ORF">AAFF_G00048440</name>
</gene>
<evidence type="ECO:0000313" key="2">
    <source>
        <dbReference type="EMBL" id="KAJ8394261.1"/>
    </source>
</evidence>
<name>A0AAD7S1J0_9TELE</name>
<comment type="caution">
    <text evidence="2">The sequence shown here is derived from an EMBL/GenBank/DDBJ whole genome shotgun (WGS) entry which is preliminary data.</text>
</comment>
<dbReference type="EMBL" id="JAINUG010000128">
    <property type="protein sequence ID" value="KAJ8394261.1"/>
    <property type="molecule type" value="Genomic_DNA"/>
</dbReference>
<sequence>MTGSCGLILVAFTRRHHLVLKRDNARPHVTRISFSPSHLGPTNPQTDLVARNGPITRQHGCSITGLGFQGNSPPLLQGAAAAASSSPSLPSSLDRPPCSVTATRSLPPSLPPSLLRCAQRHGQDGRRME</sequence>
<evidence type="ECO:0000313" key="3">
    <source>
        <dbReference type="Proteomes" id="UP001221898"/>
    </source>
</evidence>